<dbReference type="EMBL" id="BPLR01014780">
    <property type="protein sequence ID" value="GIY71294.1"/>
    <property type="molecule type" value="Genomic_DNA"/>
</dbReference>
<evidence type="ECO:0000313" key="2">
    <source>
        <dbReference type="Proteomes" id="UP001054945"/>
    </source>
</evidence>
<comment type="caution">
    <text evidence="1">The sequence shown here is derived from an EMBL/GenBank/DDBJ whole genome shotgun (WGS) entry which is preliminary data.</text>
</comment>
<evidence type="ECO:0000313" key="1">
    <source>
        <dbReference type="EMBL" id="GIY71294.1"/>
    </source>
</evidence>
<accession>A0AAV4VNB4</accession>
<dbReference type="AlphaFoldDB" id="A0AAV4VNB4"/>
<gene>
    <name evidence="1" type="ORF">CEXT_197481</name>
</gene>
<sequence>MGYFKTRKLTFSDFQAVSHPLELSCRFAALCRAFQGQFLSLSHLHRAAILAAFDFQDLGGTAGKRRKKKKQEYYLEGFGEWLQGGNRLENL</sequence>
<name>A0AAV4VNB4_CAEEX</name>
<proteinExistence type="predicted"/>
<reference evidence="1 2" key="1">
    <citation type="submission" date="2021-06" db="EMBL/GenBank/DDBJ databases">
        <title>Caerostris extrusa draft genome.</title>
        <authorList>
            <person name="Kono N."/>
            <person name="Arakawa K."/>
        </authorList>
    </citation>
    <scope>NUCLEOTIDE SEQUENCE [LARGE SCALE GENOMIC DNA]</scope>
</reference>
<organism evidence="1 2">
    <name type="scientific">Caerostris extrusa</name>
    <name type="common">Bark spider</name>
    <name type="synonym">Caerostris bankana</name>
    <dbReference type="NCBI Taxonomy" id="172846"/>
    <lineage>
        <taxon>Eukaryota</taxon>
        <taxon>Metazoa</taxon>
        <taxon>Ecdysozoa</taxon>
        <taxon>Arthropoda</taxon>
        <taxon>Chelicerata</taxon>
        <taxon>Arachnida</taxon>
        <taxon>Araneae</taxon>
        <taxon>Araneomorphae</taxon>
        <taxon>Entelegynae</taxon>
        <taxon>Araneoidea</taxon>
        <taxon>Araneidae</taxon>
        <taxon>Caerostris</taxon>
    </lineage>
</organism>
<keyword evidence="2" id="KW-1185">Reference proteome</keyword>
<dbReference type="Proteomes" id="UP001054945">
    <property type="component" value="Unassembled WGS sequence"/>
</dbReference>
<protein>
    <submittedName>
        <fullName evidence="1">Uncharacterized protein</fullName>
    </submittedName>
</protein>